<organism evidence="6 7">
    <name type="scientific">Hyaloperonospora brassicae</name>
    <name type="common">Brassica downy mildew</name>
    <name type="synonym">Peronospora brassicae</name>
    <dbReference type="NCBI Taxonomy" id="162125"/>
    <lineage>
        <taxon>Eukaryota</taxon>
        <taxon>Sar</taxon>
        <taxon>Stramenopiles</taxon>
        <taxon>Oomycota</taxon>
        <taxon>Peronosporomycetes</taxon>
        <taxon>Peronosporales</taxon>
        <taxon>Peronosporaceae</taxon>
        <taxon>Hyaloperonospora</taxon>
    </lineage>
</organism>
<dbReference type="PROSITE" id="PS51257">
    <property type="entry name" value="PROKAR_LIPOPROTEIN"/>
    <property type="match status" value="1"/>
</dbReference>
<protein>
    <recommendedName>
        <fullName evidence="4">RxLR effector protein</fullName>
    </recommendedName>
</protein>
<name>A0AAV0U1Y7_HYABA</name>
<proteinExistence type="inferred from homology"/>
<evidence type="ECO:0000256" key="1">
    <source>
        <dbReference type="ARBA" id="ARBA00004613"/>
    </source>
</evidence>
<comment type="caution">
    <text evidence="6">The sequence shown here is derived from an EMBL/GenBank/DDBJ whole genome shotgun (WGS) entry which is preliminary data.</text>
</comment>
<comment type="domain">
    <text evidence="4">The RxLR-dEER motif acts to carry the protein into the host cell cytoplasm through binding to cell surface phosphatidylinositol-3-phosphate.</text>
</comment>
<evidence type="ECO:0000313" key="7">
    <source>
        <dbReference type="Proteomes" id="UP001162031"/>
    </source>
</evidence>
<feature type="chain" id="PRO_5043662094" description="RxLR effector protein" evidence="4">
    <location>
        <begin position="20"/>
        <end position="156"/>
    </location>
</feature>
<dbReference type="EMBL" id="CANTFL010001069">
    <property type="protein sequence ID" value="CAI5730927.1"/>
    <property type="molecule type" value="Genomic_DNA"/>
</dbReference>
<comment type="function">
    <text evidence="4">Effector that suppresses plant defense responses during pathogen infection.</text>
</comment>
<accession>A0AAV0U1Y7</accession>
<comment type="similarity">
    <text evidence="2 4">Belongs to the RxLR effector family.</text>
</comment>
<feature type="signal peptide" evidence="4">
    <location>
        <begin position="1"/>
        <end position="19"/>
    </location>
</feature>
<gene>
    <name evidence="6" type="ORF">HBR001_LOCUS5018</name>
</gene>
<feature type="region of interest" description="Disordered" evidence="5">
    <location>
        <begin position="34"/>
        <end position="114"/>
    </location>
</feature>
<comment type="subcellular location">
    <subcellularLocation>
        <location evidence="1 4">Secreted</location>
    </subcellularLocation>
</comment>
<dbReference type="AlphaFoldDB" id="A0AAV0U1Y7"/>
<keyword evidence="4" id="KW-0732">Signal</keyword>
<dbReference type="InterPro" id="IPR031825">
    <property type="entry name" value="RXLR"/>
</dbReference>
<keyword evidence="7" id="KW-1185">Reference proteome</keyword>
<keyword evidence="3 4" id="KW-0964">Secreted</keyword>
<evidence type="ECO:0000256" key="5">
    <source>
        <dbReference type="SAM" id="MobiDB-lite"/>
    </source>
</evidence>
<reference evidence="6" key="1">
    <citation type="submission" date="2022-12" db="EMBL/GenBank/DDBJ databases">
        <authorList>
            <person name="Webb A."/>
        </authorList>
    </citation>
    <scope>NUCLEOTIDE SEQUENCE</scope>
    <source>
        <strain evidence="6">Hp1</strain>
    </source>
</reference>
<feature type="compositionally biased region" description="Basic and acidic residues" evidence="5">
    <location>
        <begin position="55"/>
        <end position="69"/>
    </location>
</feature>
<evidence type="ECO:0000313" key="6">
    <source>
        <dbReference type="EMBL" id="CAI5730927.1"/>
    </source>
</evidence>
<sequence length="156" mass="16409">MRVRRVVFVVATTFVACTGVVTDASHADVLGVPAAESSQKTGPAPRNDGAQRSLRHVESNEATAGEDRGGGGGDNPELMAESIARLLPRIASKKVGMPPKPPSPISTVGKARDAVKTTPAAASEGTAVWDDKFIQNAQNFHLDELKARKRPVEKAS</sequence>
<evidence type="ECO:0000256" key="3">
    <source>
        <dbReference type="ARBA" id="ARBA00022525"/>
    </source>
</evidence>
<evidence type="ECO:0000256" key="4">
    <source>
        <dbReference type="RuleBase" id="RU367124"/>
    </source>
</evidence>
<evidence type="ECO:0000256" key="2">
    <source>
        <dbReference type="ARBA" id="ARBA00010400"/>
    </source>
</evidence>
<dbReference type="Proteomes" id="UP001162031">
    <property type="component" value="Unassembled WGS sequence"/>
</dbReference>
<dbReference type="Pfam" id="PF16810">
    <property type="entry name" value="RXLR"/>
    <property type="match status" value="1"/>
</dbReference>